<name>A0A161XWP5_DAUCS</name>
<evidence type="ECO:0000256" key="2">
    <source>
        <dbReference type="SAM" id="MobiDB-lite"/>
    </source>
</evidence>
<organism evidence="4">
    <name type="scientific">Daucus carota subsp. sativus</name>
    <name type="common">Carrot</name>
    <dbReference type="NCBI Taxonomy" id="79200"/>
    <lineage>
        <taxon>Eukaryota</taxon>
        <taxon>Viridiplantae</taxon>
        <taxon>Streptophyta</taxon>
        <taxon>Embryophyta</taxon>
        <taxon>Tracheophyta</taxon>
        <taxon>Spermatophyta</taxon>
        <taxon>Magnoliopsida</taxon>
        <taxon>eudicotyledons</taxon>
        <taxon>Gunneridae</taxon>
        <taxon>Pentapetalae</taxon>
        <taxon>asterids</taxon>
        <taxon>campanulids</taxon>
        <taxon>Apiales</taxon>
        <taxon>Apiaceae</taxon>
        <taxon>Apioideae</taxon>
        <taxon>Scandiceae</taxon>
        <taxon>Daucinae</taxon>
        <taxon>Daucus</taxon>
        <taxon>Daucus sect. Daucus</taxon>
    </lineage>
</organism>
<gene>
    <name evidence="4" type="ORF">DCAR_009731</name>
    <name evidence="5" type="ORF">DCAR_0310987</name>
</gene>
<protein>
    <submittedName>
        <fullName evidence="4">Uncharacterized protein</fullName>
    </submittedName>
</protein>
<dbReference type="EMBL" id="LNRQ01000003">
    <property type="protein sequence ID" value="KZN00977.1"/>
    <property type="molecule type" value="Genomic_DNA"/>
</dbReference>
<dbReference type="AlphaFoldDB" id="A0A161XWP5"/>
<feature type="compositionally biased region" description="Basic and acidic residues" evidence="2">
    <location>
        <begin position="530"/>
        <end position="540"/>
    </location>
</feature>
<dbReference type="PANTHER" id="PTHR36143">
    <property type="entry name" value="OS08G0177500 PROTEIN"/>
    <property type="match status" value="1"/>
</dbReference>
<feature type="compositionally biased region" description="Polar residues" evidence="2">
    <location>
        <begin position="256"/>
        <end position="265"/>
    </location>
</feature>
<keyword evidence="3" id="KW-1133">Transmembrane helix</keyword>
<feature type="compositionally biased region" description="Basic and acidic residues" evidence="2">
    <location>
        <begin position="468"/>
        <end position="486"/>
    </location>
</feature>
<reference evidence="5" key="2">
    <citation type="submission" date="2022-03" db="EMBL/GenBank/DDBJ databases">
        <title>Draft title - Genomic analysis of global carrot germplasm unveils the trajectory of domestication and the origin of high carotenoid orange carrot.</title>
        <authorList>
            <person name="Iorizzo M."/>
            <person name="Ellison S."/>
            <person name="Senalik D."/>
            <person name="Macko-Podgorni A."/>
            <person name="Grzebelus D."/>
            <person name="Bostan H."/>
            <person name="Rolling W."/>
            <person name="Curaba J."/>
            <person name="Simon P."/>
        </authorList>
    </citation>
    <scope>NUCLEOTIDE SEQUENCE</scope>
    <source>
        <tissue evidence="5">Leaf</tissue>
    </source>
</reference>
<feature type="compositionally biased region" description="Polar residues" evidence="2">
    <location>
        <begin position="290"/>
        <end position="303"/>
    </location>
</feature>
<accession>A0A161XWP5</accession>
<feature type="coiled-coil region" evidence="1">
    <location>
        <begin position="78"/>
        <end position="133"/>
    </location>
</feature>
<evidence type="ECO:0000313" key="5">
    <source>
        <dbReference type="EMBL" id="WOG91737.1"/>
    </source>
</evidence>
<feature type="region of interest" description="Disordered" evidence="2">
    <location>
        <begin position="424"/>
        <end position="450"/>
    </location>
</feature>
<dbReference type="KEGG" id="dcr:108211171"/>
<feature type="region of interest" description="Disordered" evidence="2">
    <location>
        <begin position="462"/>
        <end position="540"/>
    </location>
</feature>
<evidence type="ECO:0000313" key="4">
    <source>
        <dbReference type="EMBL" id="KZN00977.1"/>
    </source>
</evidence>
<feature type="region of interest" description="Disordered" evidence="2">
    <location>
        <begin position="222"/>
        <end position="304"/>
    </location>
</feature>
<dbReference type="Gramene" id="KZN00977">
    <property type="protein sequence ID" value="KZN00977"/>
    <property type="gene ID" value="DCAR_009731"/>
</dbReference>
<sequence length="540" mass="60403">MGVGGLKGHSTVNVSGSGRAGWPYGLMLLLFVAFGALLLGVIAIHKHKERRDFHLVIKDRDLQLHSLHLQLQTERDFSKKAKQKSEELNSELYNLRNQKSELNGKIREMQSTISSLKEEHKAIESALGEKQKEIDLMKEREKHEDEQNNQGSFLAKVLSLKEAEFENLKSNLQLPVRDGNFNFRYPNSPMNPTNKISIGRDETVSTNKENGGQLHNYFKTADVENSTNGEDGRETENAAASRKISGEPRILKRSQQEFQQNNTADENPGKQVSYKFSTNSRGMDMDTQKRNTNGTEVRTNSGSDFKKTEDAAAGVTLAANTKFGAKSVVDFEKPKNVDNAILAANTKFGNNDLQEKNIVGSTRGKVMFRNEREGKQKERPGEAELLKLFKEKGQSLGLDIRTGSDENMAKFKSFNPVLWKEGMESKGDTKVGSGSKTKKDHSSSFLKSSMNSENRISEWFSQVSDEIQVNKKIDDKGSSVTSDDKKKKPKGIVYQEAQANGNPHRTERSRNGKAANPKKRHNADKNANIAEREADNTYEG</sequence>
<reference evidence="4" key="1">
    <citation type="journal article" date="2016" name="Nat. Genet.">
        <title>A high-quality carrot genome assembly provides new insights into carotenoid accumulation and asterid genome evolution.</title>
        <authorList>
            <person name="Iorizzo M."/>
            <person name="Ellison S."/>
            <person name="Senalik D."/>
            <person name="Zeng P."/>
            <person name="Satapoomin P."/>
            <person name="Huang J."/>
            <person name="Bowman M."/>
            <person name="Iovene M."/>
            <person name="Sanseverino W."/>
            <person name="Cavagnaro P."/>
            <person name="Yildiz M."/>
            <person name="Macko-Podgorni A."/>
            <person name="Moranska E."/>
            <person name="Grzebelus E."/>
            <person name="Grzebelus D."/>
            <person name="Ashrafi H."/>
            <person name="Zheng Z."/>
            <person name="Cheng S."/>
            <person name="Spooner D."/>
            <person name="Van Deynze A."/>
            <person name="Simon P."/>
        </authorList>
    </citation>
    <scope>NUCLEOTIDE SEQUENCE [LARGE SCALE GENOMIC DNA]</scope>
    <source>
        <tissue evidence="4">Leaf</tissue>
    </source>
</reference>
<evidence type="ECO:0000256" key="3">
    <source>
        <dbReference type="SAM" id="Phobius"/>
    </source>
</evidence>
<evidence type="ECO:0000313" key="6">
    <source>
        <dbReference type="Proteomes" id="UP000077755"/>
    </source>
</evidence>
<keyword evidence="6" id="KW-1185">Reference proteome</keyword>
<feature type="transmembrane region" description="Helical" evidence="3">
    <location>
        <begin position="22"/>
        <end position="44"/>
    </location>
</feature>
<proteinExistence type="predicted"/>
<evidence type="ECO:0000256" key="1">
    <source>
        <dbReference type="SAM" id="Coils"/>
    </source>
</evidence>
<dbReference type="OrthoDB" id="656845at2759"/>
<keyword evidence="3" id="KW-0472">Membrane</keyword>
<keyword evidence="1" id="KW-0175">Coiled coil</keyword>
<dbReference type="Proteomes" id="UP000077755">
    <property type="component" value="Chromosome 3"/>
</dbReference>
<dbReference type="PANTHER" id="PTHR36143:SF4">
    <property type="entry name" value="OS08G0177500 PROTEIN"/>
    <property type="match status" value="1"/>
</dbReference>
<dbReference type="EMBL" id="CP093345">
    <property type="protein sequence ID" value="WOG91737.1"/>
    <property type="molecule type" value="Genomic_DNA"/>
</dbReference>
<keyword evidence="3" id="KW-0812">Transmembrane</keyword>